<keyword evidence="1" id="KW-0732">Signal</keyword>
<name>A0A4R8DSK7_9BACT</name>
<accession>A0A4R8DSK7</accession>
<dbReference type="Proteomes" id="UP000294498">
    <property type="component" value="Unassembled WGS sequence"/>
</dbReference>
<dbReference type="OrthoDB" id="1150971at2"/>
<protein>
    <submittedName>
        <fullName evidence="2">Uncharacterized protein</fullName>
    </submittedName>
</protein>
<dbReference type="RefSeq" id="WP_133991448.1">
    <property type="nucleotide sequence ID" value="NZ_SODV01000001.1"/>
</dbReference>
<comment type="caution">
    <text evidence="2">The sequence shown here is derived from an EMBL/GenBank/DDBJ whole genome shotgun (WGS) entry which is preliminary data.</text>
</comment>
<dbReference type="EMBL" id="SODV01000001">
    <property type="protein sequence ID" value="TDX00141.1"/>
    <property type="molecule type" value="Genomic_DNA"/>
</dbReference>
<proteinExistence type="predicted"/>
<organism evidence="2 3">
    <name type="scientific">Dinghuibacter silviterrae</name>
    <dbReference type="NCBI Taxonomy" id="1539049"/>
    <lineage>
        <taxon>Bacteria</taxon>
        <taxon>Pseudomonadati</taxon>
        <taxon>Bacteroidota</taxon>
        <taxon>Chitinophagia</taxon>
        <taxon>Chitinophagales</taxon>
        <taxon>Chitinophagaceae</taxon>
        <taxon>Dinghuibacter</taxon>
    </lineage>
</organism>
<evidence type="ECO:0000313" key="3">
    <source>
        <dbReference type="Proteomes" id="UP000294498"/>
    </source>
</evidence>
<dbReference type="AlphaFoldDB" id="A0A4R8DSK7"/>
<feature type="chain" id="PRO_5020327494" evidence="1">
    <location>
        <begin position="20"/>
        <end position="212"/>
    </location>
</feature>
<evidence type="ECO:0000256" key="1">
    <source>
        <dbReference type="SAM" id="SignalP"/>
    </source>
</evidence>
<sequence length="212" mass="23478">MQKLLFAFAVTLLAAGAQAQSAKYHDAMKQSVDMLDTAHSLPTMIDLAHRFERIGDAEKTQSLPYYYAAYCQVMTTFLGDDKTKTDEIADKAETLISKAEGLDKPTSETYVVRSMIATAHLMVDPQNRYMQYGAASGEALRKSEQLDSTNPRPVYLEGQSKFYTPEAFGGGKTVAKPVFEKALSMFGTFKPASDIAPRWGQHATEYFLSLCN</sequence>
<evidence type="ECO:0000313" key="2">
    <source>
        <dbReference type="EMBL" id="TDX00141.1"/>
    </source>
</evidence>
<keyword evidence="3" id="KW-1185">Reference proteome</keyword>
<reference evidence="2 3" key="1">
    <citation type="submission" date="2019-03" db="EMBL/GenBank/DDBJ databases">
        <title>Genomic Encyclopedia of Type Strains, Phase IV (KMG-IV): sequencing the most valuable type-strain genomes for metagenomic binning, comparative biology and taxonomic classification.</title>
        <authorList>
            <person name="Goeker M."/>
        </authorList>
    </citation>
    <scope>NUCLEOTIDE SEQUENCE [LARGE SCALE GENOMIC DNA]</scope>
    <source>
        <strain evidence="2 3">DSM 100059</strain>
    </source>
</reference>
<feature type="signal peptide" evidence="1">
    <location>
        <begin position="1"/>
        <end position="19"/>
    </location>
</feature>
<gene>
    <name evidence="2" type="ORF">EDB95_1158</name>
</gene>